<dbReference type="EMBL" id="JADHEC010000021">
    <property type="protein sequence ID" value="MBF2708980.1"/>
    <property type="molecule type" value="Genomic_DNA"/>
</dbReference>
<dbReference type="Gene3D" id="1.10.1370.40">
    <property type="match status" value="1"/>
</dbReference>
<dbReference type="Proteomes" id="UP000646211">
    <property type="component" value="Unassembled WGS sequence"/>
</dbReference>
<protein>
    <submittedName>
        <fullName evidence="9">Zn-dependent oligopeptidase</fullName>
    </submittedName>
</protein>
<dbReference type="SUPFAM" id="SSF55486">
    <property type="entry name" value="Metalloproteases ('zincins'), catalytic domain"/>
    <property type="match status" value="1"/>
</dbReference>
<reference evidence="9" key="1">
    <citation type="submission" date="2020-11" db="EMBL/GenBank/DDBJ databases">
        <title>Genome of Flavobacterium soyangense.</title>
        <authorList>
            <person name="Liu Q."/>
            <person name="Xin Y.-H."/>
        </authorList>
    </citation>
    <scope>NUCLEOTIDE SEQUENCE</scope>
    <source>
        <strain evidence="9">CGMCC 1.13493</strain>
    </source>
</reference>
<dbReference type="RefSeq" id="WP_194312232.1">
    <property type="nucleotide sequence ID" value="NZ_JADHEC010000021.1"/>
</dbReference>
<organism evidence="9 10">
    <name type="scientific">Flavobacterium soyangense</name>
    <dbReference type="NCBI Taxonomy" id="2023265"/>
    <lineage>
        <taxon>Bacteria</taxon>
        <taxon>Pseudomonadati</taxon>
        <taxon>Bacteroidota</taxon>
        <taxon>Flavobacteriia</taxon>
        <taxon>Flavobacteriales</taxon>
        <taxon>Flavobacteriaceae</taxon>
        <taxon>Flavobacterium</taxon>
    </lineage>
</organism>
<evidence type="ECO:0000256" key="1">
    <source>
        <dbReference type="ARBA" id="ARBA00006040"/>
    </source>
</evidence>
<keyword evidence="5 7" id="KW-0862">Zinc</keyword>
<evidence type="ECO:0000259" key="8">
    <source>
        <dbReference type="Pfam" id="PF01432"/>
    </source>
</evidence>
<name>A0A930UBF4_9FLAO</name>
<dbReference type="GO" id="GO:0006508">
    <property type="term" value="P:proteolysis"/>
    <property type="evidence" value="ECO:0007669"/>
    <property type="project" value="UniProtKB-KW"/>
</dbReference>
<dbReference type="GO" id="GO:0006518">
    <property type="term" value="P:peptide metabolic process"/>
    <property type="evidence" value="ECO:0007669"/>
    <property type="project" value="TreeGrafter"/>
</dbReference>
<dbReference type="PANTHER" id="PTHR11804:SF84">
    <property type="entry name" value="SACCHAROLYSIN"/>
    <property type="match status" value="1"/>
</dbReference>
<dbReference type="CDD" id="cd06455">
    <property type="entry name" value="M3A_TOP"/>
    <property type="match status" value="1"/>
</dbReference>
<keyword evidence="2 7" id="KW-0645">Protease</keyword>
<evidence type="ECO:0000256" key="3">
    <source>
        <dbReference type="ARBA" id="ARBA00022723"/>
    </source>
</evidence>
<dbReference type="InterPro" id="IPR024079">
    <property type="entry name" value="MetalloPept_cat_dom_sf"/>
</dbReference>
<evidence type="ECO:0000256" key="5">
    <source>
        <dbReference type="ARBA" id="ARBA00022833"/>
    </source>
</evidence>
<dbReference type="AlphaFoldDB" id="A0A930UBF4"/>
<evidence type="ECO:0000256" key="6">
    <source>
        <dbReference type="ARBA" id="ARBA00023049"/>
    </source>
</evidence>
<evidence type="ECO:0000256" key="2">
    <source>
        <dbReference type="ARBA" id="ARBA00022670"/>
    </source>
</evidence>
<dbReference type="Gene3D" id="1.10.1370.10">
    <property type="entry name" value="Neurolysin, domain 3"/>
    <property type="match status" value="1"/>
</dbReference>
<proteinExistence type="inferred from homology"/>
<evidence type="ECO:0000256" key="7">
    <source>
        <dbReference type="RuleBase" id="RU003435"/>
    </source>
</evidence>
<evidence type="ECO:0000313" key="9">
    <source>
        <dbReference type="EMBL" id="MBF2708980.1"/>
    </source>
</evidence>
<evidence type="ECO:0000256" key="4">
    <source>
        <dbReference type="ARBA" id="ARBA00022801"/>
    </source>
</evidence>
<comment type="similarity">
    <text evidence="1 7">Belongs to the peptidase M3 family.</text>
</comment>
<dbReference type="InterPro" id="IPR001567">
    <property type="entry name" value="Pept_M3A_M3B_dom"/>
</dbReference>
<gene>
    <name evidence="9" type="ORF">IR213_10295</name>
</gene>
<keyword evidence="3 7" id="KW-0479">Metal-binding</keyword>
<dbReference type="InterPro" id="IPR024077">
    <property type="entry name" value="Neurolysin/TOP_dom2"/>
</dbReference>
<keyword evidence="10" id="KW-1185">Reference proteome</keyword>
<evidence type="ECO:0000313" key="10">
    <source>
        <dbReference type="Proteomes" id="UP000646211"/>
    </source>
</evidence>
<dbReference type="PANTHER" id="PTHR11804">
    <property type="entry name" value="PROTEASE M3 THIMET OLIGOPEPTIDASE-RELATED"/>
    <property type="match status" value="1"/>
</dbReference>
<comment type="cofactor">
    <cofactor evidence="7">
        <name>Zn(2+)</name>
        <dbReference type="ChEBI" id="CHEBI:29105"/>
    </cofactor>
    <text evidence="7">Binds 1 zinc ion.</text>
</comment>
<dbReference type="GO" id="GO:0046872">
    <property type="term" value="F:metal ion binding"/>
    <property type="evidence" value="ECO:0007669"/>
    <property type="project" value="UniProtKB-UniRule"/>
</dbReference>
<dbReference type="InterPro" id="IPR045090">
    <property type="entry name" value="Pept_M3A_M3B"/>
</dbReference>
<dbReference type="Pfam" id="PF01432">
    <property type="entry name" value="Peptidase_M3"/>
    <property type="match status" value="1"/>
</dbReference>
<keyword evidence="6 7" id="KW-0482">Metalloprotease</keyword>
<dbReference type="Gene3D" id="3.40.390.10">
    <property type="entry name" value="Collagenase (Catalytic Domain)"/>
    <property type="match status" value="1"/>
</dbReference>
<accession>A0A930UBF4</accession>
<dbReference type="GO" id="GO:0004222">
    <property type="term" value="F:metalloendopeptidase activity"/>
    <property type="evidence" value="ECO:0007669"/>
    <property type="project" value="InterPro"/>
</dbReference>
<keyword evidence="4 7" id="KW-0378">Hydrolase</keyword>
<comment type="caution">
    <text evidence="9">The sequence shown here is derived from an EMBL/GenBank/DDBJ whole genome shotgun (WGS) entry which is preliminary data.</text>
</comment>
<sequence length="680" mass="77555">MKKLFILTLFAIGGIIQAQNIQSNILLRHDNKPIDFPKVNAATLKEAVAIVIKSSDEKVKKIVEAQPQTISNILVAYDDLQYEINDLSMKIGLISSTYANEAIRNAAYEEDEKLSVYGSALGLNEPLYKAIKRFYSTNGSTLSKVQKKFLSEEIISFEKNGMKLSTVDRKPLEALNKKLIELGNAFDKNIAESKDSLVFNEIDVKGIDVETLNSWKRPNGKYVVYVNGPNRIKIGENADNSKTRKDFGLRYNNRAYPQNITVLDSLLYYRNVYANKLGFTSYAAYALADKMAAKPENVWTFENDLIKKLSPLVTDEVKTLKAFKNEVNPTESDTLYGWDFSYYSKKMLNTKYQLNKDKVKEYFEMNNTINGMFKVYETLLGIQIKPVTNMPVWDSKVKTFEIWSEGKKAGSFYLDLFPRPNKYTHFACFAISQYSKKGNVETLPVAALICNFPEGTANEPSLLPHEDVITMFHEFGHLVHRLLCHPAIASQSSSAVKRDFIEAPSQFLENWCWEYDALKIFAKHYKTGETLPKELFDKMKLTQLVNIGSQYISQVGFGLIDFAYEDKYEETKQKGTLQIFKEKMSLNQLPFNENNHMICSFGHLNGYGANYYGYLWSKVYAEDMFSIFKKNGVMDTATGIRYKKEILEKGGTVPETEMVEKFLGRKSNSDAFLESLGIKN</sequence>
<feature type="domain" description="Peptidase M3A/M3B catalytic" evidence="8">
    <location>
        <begin position="239"/>
        <end position="677"/>
    </location>
</feature>